<reference evidence="10" key="1">
    <citation type="submission" date="2020-10" db="EMBL/GenBank/DDBJ databases">
        <title>Phylogeny of dyella-like bacteria.</title>
        <authorList>
            <person name="Fu J."/>
        </authorList>
    </citation>
    <scope>NUCLEOTIDE SEQUENCE</scope>
    <source>
        <strain evidence="10">DHON07</strain>
    </source>
</reference>
<name>A0ABS2KD54_9GAMM</name>
<gene>
    <name evidence="10" type="ORF">ISS99_06120</name>
</gene>
<evidence type="ECO:0000256" key="2">
    <source>
        <dbReference type="ARBA" id="ARBA00007613"/>
    </source>
</evidence>
<proteinExistence type="inferred from homology"/>
<comment type="subcellular location">
    <subcellularLocation>
        <location evidence="1">Cell outer membrane</location>
    </subcellularLocation>
</comment>
<feature type="chain" id="PRO_5046818599" evidence="9">
    <location>
        <begin position="22"/>
        <end position="450"/>
    </location>
</feature>
<keyword evidence="11" id="KW-1185">Reference proteome</keyword>
<feature type="compositionally biased region" description="Gly residues" evidence="8">
    <location>
        <begin position="82"/>
        <end position="91"/>
    </location>
</feature>
<dbReference type="Pfam" id="PF02321">
    <property type="entry name" value="OEP"/>
    <property type="match status" value="2"/>
</dbReference>
<feature type="compositionally biased region" description="Low complexity" evidence="8">
    <location>
        <begin position="70"/>
        <end position="81"/>
    </location>
</feature>
<evidence type="ECO:0000256" key="1">
    <source>
        <dbReference type="ARBA" id="ARBA00004442"/>
    </source>
</evidence>
<evidence type="ECO:0000256" key="6">
    <source>
        <dbReference type="ARBA" id="ARBA00023136"/>
    </source>
</evidence>
<evidence type="ECO:0000256" key="5">
    <source>
        <dbReference type="ARBA" id="ARBA00022692"/>
    </source>
</evidence>
<dbReference type="Proteomes" id="UP001430193">
    <property type="component" value="Unassembled WGS sequence"/>
</dbReference>
<dbReference type="PANTHER" id="PTHR30026:SF20">
    <property type="entry name" value="OUTER MEMBRANE PROTEIN TOLC"/>
    <property type="match status" value="1"/>
</dbReference>
<evidence type="ECO:0000313" key="11">
    <source>
        <dbReference type="Proteomes" id="UP001430193"/>
    </source>
</evidence>
<keyword evidence="9" id="KW-0732">Signal</keyword>
<dbReference type="SUPFAM" id="SSF56954">
    <property type="entry name" value="Outer membrane efflux proteins (OEP)"/>
    <property type="match status" value="1"/>
</dbReference>
<keyword evidence="5" id="KW-0812">Transmembrane</keyword>
<feature type="region of interest" description="Disordered" evidence="8">
    <location>
        <begin position="70"/>
        <end position="93"/>
    </location>
</feature>
<evidence type="ECO:0000256" key="8">
    <source>
        <dbReference type="SAM" id="MobiDB-lite"/>
    </source>
</evidence>
<dbReference type="InterPro" id="IPR010130">
    <property type="entry name" value="T1SS_OMP_TolC"/>
</dbReference>
<dbReference type="PANTHER" id="PTHR30026">
    <property type="entry name" value="OUTER MEMBRANE PROTEIN TOLC"/>
    <property type="match status" value="1"/>
</dbReference>
<dbReference type="NCBIfam" id="TIGR01844">
    <property type="entry name" value="type_I_sec_TolC"/>
    <property type="match status" value="1"/>
</dbReference>
<evidence type="ECO:0000313" key="10">
    <source>
        <dbReference type="EMBL" id="MBM7129092.1"/>
    </source>
</evidence>
<evidence type="ECO:0000256" key="9">
    <source>
        <dbReference type="SAM" id="SignalP"/>
    </source>
</evidence>
<sequence>MRLKLLTLALTLAAVSLPSHGEDLLDAYRQARANDPVLAQADATRLAVHEGVPQARALLLPQINGTLGLTQSSGSSSQNVGEGSGDGGGGHIRQRNMSVELDQTILNLADIANLQAAHSTADAQQQTYDAAAQQLFVRVATAYFTILNDEEQLKYAKANEEAYRVTYDQAEQQFKVGIAAVTDVYQAKSYYEAAKAQTISQQNTLDNDRQALTVITGQPVGELKTLRAELPMDAPVPSDPQQWVDSAMKNNPTLLSAQLSVDAAEHSVNAARAGHLPTISASLSRGKTSTWAENGSFGNGNGSTLGNGRWGNTIGVTLSVPIFAGGATQSKVRQSIYQRDEAQDSLELTRRQTVQDTINDYNSVVAGISEVKSGKAAVESAQEAVDATKAGFQVGTQIMLNVLTAIQTLTQNQSTYATARHQLVLNRLLLRQSAGTIDYKDMEYVNSLLQ</sequence>
<keyword evidence="3" id="KW-0813">Transport</keyword>
<accession>A0ABS2KD54</accession>
<evidence type="ECO:0000256" key="3">
    <source>
        <dbReference type="ARBA" id="ARBA00022448"/>
    </source>
</evidence>
<evidence type="ECO:0000256" key="4">
    <source>
        <dbReference type="ARBA" id="ARBA00022452"/>
    </source>
</evidence>
<dbReference type="InterPro" id="IPR051906">
    <property type="entry name" value="TolC-like"/>
</dbReference>
<keyword evidence="6" id="KW-0472">Membrane</keyword>
<organism evidence="10 11">
    <name type="scientific">Dyella mobilis</name>
    <dbReference type="NCBI Taxonomy" id="1849582"/>
    <lineage>
        <taxon>Bacteria</taxon>
        <taxon>Pseudomonadati</taxon>
        <taxon>Pseudomonadota</taxon>
        <taxon>Gammaproteobacteria</taxon>
        <taxon>Lysobacterales</taxon>
        <taxon>Rhodanobacteraceae</taxon>
        <taxon>Dyella</taxon>
    </lineage>
</organism>
<evidence type="ECO:0000256" key="7">
    <source>
        <dbReference type="ARBA" id="ARBA00023237"/>
    </source>
</evidence>
<keyword evidence="4" id="KW-1134">Transmembrane beta strand</keyword>
<dbReference type="EMBL" id="JADIKF010000037">
    <property type="protein sequence ID" value="MBM7129092.1"/>
    <property type="molecule type" value="Genomic_DNA"/>
</dbReference>
<keyword evidence="7" id="KW-0998">Cell outer membrane</keyword>
<comment type="similarity">
    <text evidence="2">Belongs to the outer membrane factor (OMF) (TC 1.B.17) family.</text>
</comment>
<dbReference type="RefSeq" id="WP_204630722.1">
    <property type="nucleotide sequence ID" value="NZ_BSOC01000004.1"/>
</dbReference>
<feature type="signal peptide" evidence="9">
    <location>
        <begin position="1"/>
        <end position="21"/>
    </location>
</feature>
<dbReference type="InterPro" id="IPR003423">
    <property type="entry name" value="OMP_efflux"/>
</dbReference>
<comment type="caution">
    <text evidence="10">The sequence shown here is derived from an EMBL/GenBank/DDBJ whole genome shotgun (WGS) entry which is preliminary data.</text>
</comment>
<dbReference type="Gene3D" id="1.20.1600.10">
    <property type="entry name" value="Outer membrane efflux proteins (OEP)"/>
    <property type="match status" value="1"/>
</dbReference>
<protein>
    <submittedName>
        <fullName evidence="10">TolC family outer membrane protein</fullName>
    </submittedName>
</protein>